<reference evidence="1" key="1">
    <citation type="submission" date="2013-04" db="EMBL/GenBank/DDBJ databases">
        <title>The genome sequencing project of 58 acetic acid bacteria.</title>
        <authorList>
            <person name="Okamoto-Kainuma A."/>
            <person name="Ishikawa M."/>
            <person name="Umino S."/>
            <person name="Koizumi Y."/>
            <person name="Shiwa Y."/>
            <person name="Yoshikawa H."/>
            <person name="Matsutani M."/>
            <person name="Matsushita K."/>
        </authorList>
    </citation>
    <scope>NUCLEOTIDE SEQUENCE</scope>
    <source>
        <strain evidence="1">DSM 14337</strain>
    </source>
</reference>
<comment type="caution">
    <text evidence="1">The sequence shown here is derived from an EMBL/GenBank/DDBJ whole genome shotgun (WGS) entry which is preliminary data.</text>
</comment>
<protein>
    <recommendedName>
        <fullName evidence="3">DUF559 domain-containing protein</fullName>
    </recommendedName>
</protein>
<keyword evidence="2" id="KW-1185">Reference proteome</keyword>
<organism evidence="1 2">
    <name type="scientific">Acetobacter malorum DSM 14337</name>
    <dbReference type="NCBI Taxonomy" id="1307910"/>
    <lineage>
        <taxon>Bacteria</taxon>
        <taxon>Pseudomonadati</taxon>
        <taxon>Pseudomonadota</taxon>
        <taxon>Alphaproteobacteria</taxon>
        <taxon>Acetobacterales</taxon>
        <taxon>Acetobacteraceae</taxon>
        <taxon>Acetobacter</taxon>
    </lineage>
</organism>
<evidence type="ECO:0000313" key="2">
    <source>
        <dbReference type="Proteomes" id="UP001065047"/>
    </source>
</evidence>
<dbReference type="EMBL" id="BAPF01000007">
    <property type="protein sequence ID" value="GBQ77326.1"/>
    <property type="molecule type" value="Genomic_DNA"/>
</dbReference>
<accession>A0ABQ0PPZ2</accession>
<evidence type="ECO:0000313" key="1">
    <source>
        <dbReference type="EMBL" id="GBQ77326.1"/>
    </source>
</evidence>
<evidence type="ECO:0008006" key="3">
    <source>
        <dbReference type="Google" id="ProtNLM"/>
    </source>
</evidence>
<dbReference type="Proteomes" id="UP001065047">
    <property type="component" value="Unassembled WGS sequence"/>
</dbReference>
<name>A0ABQ0PPZ2_9PROT</name>
<sequence length="241" mass="26762">MFEAAVPASPEKEKAFMAQLPYGFTPFSGITMATLSTTAGSSSALSSIFYPIDEDLLLYRDMALALGAPPNSHMLRFMGPAGQNLVFIGESGTQEWARVQHMAGCRWPQLPAPGSVATDGTKLDSLPERIVYQMLSVLKRRNMHVDVHEPICISDGRFRADLTLRKGAVSRYIEVVGCCGSDRITRNKDERTWLARLDQRLAFYRAQKIEPVLIWLDMFAHPAELKDLCVDLVDDVALRGA</sequence>
<gene>
    <name evidence="1" type="ORF">AA14337_0785</name>
</gene>
<proteinExistence type="predicted"/>